<evidence type="ECO:0000256" key="3">
    <source>
        <dbReference type="ARBA" id="ARBA00023125"/>
    </source>
</evidence>
<sequence length="274" mass="30395">MGRARSGHYLGMTTTTFDKDLPRAERQQLTSELLESAHLAEGDERDRLLEEVILLNAAVARSIAHRYTGRGIPRADLEQVAYMALVRAAKSFHPDRADDFLTYAVPTIRGEVKRWFRDHGWTVRPPRPIQELQSTLLKIGSERGNLPTSELAEIVAMPEKKVREALDARGCFTPSSLDAPLRAVDGQSSEATIGDMLPGIDGGLSDCETRLALEQAISSLSPRDQLVVRLRFIEDRSQAEIGETIGVTQTQVSRILTRIVDELRAQLEDVELAA</sequence>
<evidence type="ECO:0000313" key="7">
    <source>
        <dbReference type="EMBL" id="GLJ66963.1"/>
    </source>
</evidence>
<comment type="caution">
    <text evidence="7">The sequence shown here is derived from an EMBL/GenBank/DDBJ whole genome shotgun (WGS) entry which is preliminary data.</text>
</comment>
<proteinExistence type="predicted"/>
<dbReference type="Pfam" id="PF04545">
    <property type="entry name" value="Sigma70_r4"/>
    <property type="match status" value="1"/>
</dbReference>
<keyword evidence="1" id="KW-0805">Transcription regulation</keyword>
<feature type="domain" description="RNA polymerase sigma-70 region 4" evidence="6">
    <location>
        <begin position="216"/>
        <end position="264"/>
    </location>
</feature>
<dbReference type="CDD" id="cd06171">
    <property type="entry name" value="Sigma70_r4"/>
    <property type="match status" value="1"/>
</dbReference>
<protein>
    <submittedName>
        <fullName evidence="7">RNA polymerase sigma factor</fullName>
    </submittedName>
</protein>
<dbReference type="EMBL" id="BSEL01000003">
    <property type="protein sequence ID" value="GLJ66963.1"/>
    <property type="molecule type" value="Genomic_DNA"/>
</dbReference>
<evidence type="ECO:0000313" key="8">
    <source>
        <dbReference type="Proteomes" id="UP001142292"/>
    </source>
</evidence>
<name>A0ABQ5STP1_9ACTN</name>
<feature type="domain" description="RNA polymerase sigma-70 region 2" evidence="5">
    <location>
        <begin position="60"/>
        <end position="122"/>
    </location>
</feature>
<dbReference type="Gene3D" id="1.20.140.160">
    <property type="match status" value="1"/>
</dbReference>
<dbReference type="InterPro" id="IPR007630">
    <property type="entry name" value="RNA_pol_sigma70_r4"/>
</dbReference>
<evidence type="ECO:0000256" key="4">
    <source>
        <dbReference type="ARBA" id="ARBA00023163"/>
    </source>
</evidence>
<reference evidence="7" key="2">
    <citation type="submission" date="2023-01" db="EMBL/GenBank/DDBJ databases">
        <authorList>
            <person name="Sun Q."/>
            <person name="Evtushenko L."/>
        </authorList>
    </citation>
    <scope>NUCLEOTIDE SEQUENCE</scope>
    <source>
        <strain evidence="7">VKM Ac-1246</strain>
    </source>
</reference>
<reference evidence="7" key="1">
    <citation type="journal article" date="2014" name="Int. J. Syst. Evol. Microbiol.">
        <title>Complete genome of a new Firmicutes species belonging to the dominant human colonic microbiota ('Ruminococcus bicirculans') reveals two chromosomes and a selective capacity to utilize plant glucans.</title>
        <authorList>
            <consortium name="NISC Comparative Sequencing Program"/>
            <person name="Wegmann U."/>
            <person name="Louis P."/>
            <person name="Goesmann A."/>
            <person name="Henrissat B."/>
            <person name="Duncan S.H."/>
            <person name="Flint H.J."/>
        </authorList>
    </citation>
    <scope>NUCLEOTIDE SEQUENCE</scope>
    <source>
        <strain evidence="7">VKM Ac-1246</strain>
    </source>
</reference>
<dbReference type="Proteomes" id="UP001142292">
    <property type="component" value="Unassembled WGS sequence"/>
</dbReference>
<evidence type="ECO:0000256" key="1">
    <source>
        <dbReference type="ARBA" id="ARBA00023015"/>
    </source>
</evidence>
<keyword evidence="2" id="KW-0731">Sigma factor</keyword>
<keyword evidence="8" id="KW-1185">Reference proteome</keyword>
<gene>
    <name evidence="7" type="ORF">GCM10017579_09990</name>
</gene>
<keyword evidence="3" id="KW-0238">DNA-binding</keyword>
<dbReference type="PANTHER" id="PTHR30385:SF4">
    <property type="entry name" value="RNA POLYMERASE SIGMA-E FACTOR"/>
    <property type="match status" value="1"/>
</dbReference>
<dbReference type="InterPro" id="IPR007627">
    <property type="entry name" value="RNA_pol_sigma70_r2"/>
</dbReference>
<evidence type="ECO:0000259" key="6">
    <source>
        <dbReference type="Pfam" id="PF04545"/>
    </source>
</evidence>
<dbReference type="SUPFAM" id="SSF88946">
    <property type="entry name" value="Sigma2 domain of RNA polymerase sigma factors"/>
    <property type="match status" value="1"/>
</dbReference>
<accession>A0ABQ5STP1</accession>
<keyword evidence="4" id="KW-0804">Transcription</keyword>
<dbReference type="InterPro" id="IPR013325">
    <property type="entry name" value="RNA_pol_sigma_r2"/>
</dbReference>
<dbReference type="SUPFAM" id="SSF88659">
    <property type="entry name" value="Sigma3 and sigma4 domains of RNA polymerase sigma factors"/>
    <property type="match status" value="1"/>
</dbReference>
<dbReference type="InterPro" id="IPR013324">
    <property type="entry name" value="RNA_pol_sigma_r3/r4-like"/>
</dbReference>
<dbReference type="NCBIfam" id="TIGR02937">
    <property type="entry name" value="sigma70-ECF"/>
    <property type="match status" value="1"/>
</dbReference>
<dbReference type="Pfam" id="PF04542">
    <property type="entry name" value="Sigma70_r2"/>
    <property type="match status" value="1"/>
</dbReference>
<dbReference type="InterPro" id="IPR000943">
    <property type="entry name" value="RNA_pol_sigma70"/>
</dbReference>
<evidence type="ECO:0000256" key="2">
    <source>
        <dbReference type="ARBA" id="ARBA00023082"/>
    </source>
</evidence>
<dbReference type="PANTHER" id="PTHR30385">
    <property type="entry name" value="SIGMA FACTOR F FLAGELLAR"/>
    <property type="match status" value="1"/>
</dbReference>
<dbReference type="PRINTS" id="PR00046">
    <property type="entry name" value="SIGMA70FCT"/>
</dbReference>
<dbReference type="Gene3D" id="1.20.120.1810">
    <property type="match status" value="1"/>
</dbReference>
<organism evidence="7 8">
    <name type="scientific">Nocardioides luteus</name>
    <dbReference type="NCBI Taxonomy" id="1844"/>
    <lineage>
        <taxon>Bacteria</taxon>
        <taxon>Bacillati</taxon>
        <taxon>Actinomycetota</taxon>
        <taxon>Actinomycetes</taxon>
        <taxon>Propionibacteriales</taxon>
        <taxon>Nocardioidaceae</taxon>
        <taxon>Nocardioides</taxon>
    </lineage>
</organism>
<evidence type="ECO:0000259" key="5">
    <source>
        <dbReference type="Pfam" id="PF04542"/>
    </source>
</evidence>
<dbReference type="InterPro" id="IPR014284">
    <property type="entry name" value="RNA_pol_sigma-70_dom"/>
</dbReference>